<dbReference type="EMBL" id="AZFV01000001">
    <property type="protein sequence ID" value="KRM18684.1"/>
    <property type="molecule type" value="Genomic_DNA"/>
</dbReference>
<organism evidence="1 2">
    <name type="scientific">Companilactobacillus nantensis DSM 16982</name>
    <dbReference type="NCBI Taxonomy" id="1423774"/>
    <lineage>
        <taxon>Bacteria</taxon>
        <taxon>Bacillati</taxon>
        <taxon>Bacillota</taxon>
        <taxon>Bacilli</taxon>
        <taxon>Lactobacillales</taxon>
        <taxon>Lactobacillaceae</taxon>
        <taxon>Companilactobacillus</taxon>
    </lineage>
</organism>
<comment type="caution">
    <text evidence="1">The sequence shown here is derived from an EMBL/GenBank/DDBJ whole genome shotgun (WGS) entry which is preliminary data.</text>
</comment>
<dbReference type="RefSeq" id="WP_057890858.1">
    <property type="nucleotide sequence ID" value="NZ_AZFV01000001.1"/>
</dbReference>
<keyword evidence="2" id="KW-1185">Reference proteome</keyword>
<evidence type="ECO:0000313" key="2">
    <source>
        <dbReference type="Proteomes" id="UP000051302"/>
    </source>
</evidence>
<dbReference type="AlphaFoldDB" id="A0A0R1WWI9"/>
<gene>
    <name evidence="1" type="ORF">FD31_GL000166</name>
</gene>
<proteinExistence type="predicted"/>
<sequence length="248" mass="29441">MVNNEYDKFKNSQDVYDYFVDNISYLSDSEMEYLDGNVERYDENQHKLIYKSLIDRLLQKIFDNYNEPSPNIKFVNSSFLSFRGGIDIIFTKESGQTFELSTEKDENLEATNVIYQAFMDKEKCFKYFISNYTWMDNEFSKLKPNAKLNKYITDETMFSLMESHYFNESPTQIVKAYTETELEVINENKIRLTDHYLEEEAFSEEYAITVEFSMDTSSKEIVNKCVESMIKKYAENGIELKIETHRIN</sequence>
<name>A0A0R1WWI9_9LACO</name>
<evidence type="ECO:0000313" key="1">
    <source>
        <dbReference type="EMBL" id="KRM18684.1"/>
    </source>
</evidence>
<protein>
    <submittedName>
        <fullName evidence="1">Uncharacterized protein</fullName>
    </submittedName>
</protein>
<dbReference type="PATRIC" id="fig|1423774.3.peg.169"/>
<reference evidence="1 2" key="1">
    <citation type="journal article" date="2015" name="Genome Announc.">
        <title>Expanding the biotechnology potential of lactobacilli through comparative genomics of 213 strains and associated genera.</title>
        <authorList>
            <person name="Sun Z."/>
            <person name="Harris H.M."/>
            <person name="McCann A."/>
            <person name="Guo C."/>
            <person name="Argimon S."/>
            <person name="Zhang W."/>
            <person name="Yang X."/>
            <person name="Jeffery I.B."/>
            <person name="Cooney J.C."/>
            <person name="Kagawa T.F."/>
            <person name="Liu W."/>
            <person name="Song Y."/>
            <person name="Salvetti E."/>
            <person name="Wrobel A."/>
            <person name="Rasinkangas P."/>
            <person name="Parkhill J."/>
            <person name="Rea M.C."/>
            <person name="O'Sullivan O."/>
            <person name="Ritari J."/>
            <person name="Douillard F.P."/>
            <person name="Paul Ross R."/>
            <person name="Yang R."/>
            <person name="Briner A.E."/>
            <person name="Felis G.E."/>
            <person name="de Vos W.M."/>
            <person name="Barrangou R."/>
            <person name="Klaenhammer T.R."/>
            <person name="Caufield P.W."/>
            <person name="Cui Y."/>
            <person name="Zhang H."/>
            <person name="O'Toole P.W."/>
        </authorList>
    </citation>
    <scope>NUCLEOTIDE SEQUENCE [LARGE SCALE GENOMIC DNA]</scope>
    <source>
        <strain evidence="1 2">DSM 16982</strain>
    </source>
</reference>
<dbReference type="Proteomes" id="UP000051302">
    <property type="component" value="Unassembled WGS sequence"/>
</dbReference>
<accession>A0A0R1WWI9</accession>